<dbReference type="Pfam" id="PF00196">
    <property type="entry name" value="GerE"/>
    <property type="match status" value="1"/>
</dbReference>
<evidence type="ECO:0000313" key="8">
    <source>
        <dbReference type="EMBL" id="MFC5744407.1"/>
    </source>
</evidence>
<keyword evidence="3" id="KW-0238">DNA-binding</keyword>
<dbReference type="SUPFAM" id="SSF52172">
    <property type="entry name" value="CheY-like"/>
    <property type="match status" value="1"/>
</dbReference>
<dbReference type="Gene3D" id="1.10.10.10">
    <property type="entry name" value="Winged helix-like DNA-binding domain superfamily/Winged helix DNA-binding domain"/>
    <property type="match status" value="1"/>
</dbReference>
<dbReference type="InterPro" id="IPR016032">
    <property type="entry name" value="Sig_transdc_resp-reg_C-effctor"/>
</dbReference>
<evidence type="ECO:0000256" key="3">
    <source>
        <dbReference type="ARBA" id="ARBA00023125"/>
    </source>
</evidence>
<dbReference type="InterPro" id="IPR036388">
    <property type="entry name" value="WH-like_DNA-bd_sf"/>
</dbReference>
<evidence type="ECO:0000256" key="5">
    <source>
        <dbReference type="PROSITE-ProRule" id="PRU00169"/>
    </source>
</evidence>
<keyword evidence="1 5" id="KW-0597">Phosphoprotein</keyword>
<gene>
    <name evidence="8" type="ORF">ACFPZN_02135</name>
</gene>
<keyword evidence="9" id="KW-1185">Reference proteome</keyword>
<evidence type="ECO:0000256" key="1">
    <source>
        <dbReference type="ARBA" id="ARBA00022553"/>
    </source>
</evidence>
<evidence type="ECO:0000259" key="7">
    <source>
        <dbReference type="PROSITE" id="PS50110"/>
    </source>
</evidence>
<sequence>MSRSRPDRPISVVIADDLDLLREGLKEILRTVPGLAVVGVAGTGAEAVAAVADERPDVVLLDVELPGDDVLTTVRRMNTASAGTRVIILSRLIGPDLLRGLLNAGISGHLPKSATREELVAMVRTAGDDGDRVMLSVSRGSLAPAVDSPARDLLSARECEVLQLAAGALSNTEIARRLGLTEGTVKRHLSNVYAKLGAVSRIDAVNKAAAAALIVPPSTES</sequence>
<dbReference type="EMBL" id="JBHSON010000002">
    <property type="protein sequence ID" value="MFC5744407.1"/>
    <property type="molecule type" value="Genomic_DNA"/>
</dbReference>
<dbReference type="SMART" id="SM00421">
    <property type="entry name" value="HTH_LUXR"/>
    <property type="match status" value="1"/>
</dbReference>
<evidence type="ECO:0000259" key="6">
    <source>
        <dbReference type="PROSITE" id="PS50043"/>
    </source>
</evidence>
<reference evidence="9" key="1">
    <citation type="journal article" date="2019" name="Int. J. Syst. Evol. Microbiol.">
        <title>The Global Catalogue of Microorganisms (GCM) 10K type strain sequencing project: providing services to taxonomists for standard genome sequencing and annotation.</title>
        <authorList>
            <consortium name="The Broad Institute Genomics Platform"/>
            <consortium name="The Broad Institute Genome Sequencing Center for Infectious Disease"/>
            <person name="Wu L."/>
            <person name="Ma J."/>
        </authorList>
    </citation>
    <scope>NUCLEOTIDE SEQUENCE [LARGE SCALE GENOMIC DNA]</scope>
    <source>
        <strain evidence="9">KCTC 42087</strain>
    </source>
</reference>
<evidence type="ECO:0000256" key="4">
    <source>
        <dbReference type="ARBA" id="ARBA00023163"/>
    </source>
</evidence>
<feature type="modified residue" description="4-aspartylphosphate" evidence="5">
    <location>
        <position position="62"/>
    </location>
</feature>
<accession>A0ABW0ZNS5</accession>
<dbReference type="CDD" id="cd06170">
    <property type="entry name" value="LuxR_C_like"/>
    <property type="match status" value="1"/>
</dbReference>
<dbReference type="InterPro" id="IPR001789">
    <property type="entry name" value="Sig_transdc_resp-reg_receiver"/>
</dbReference>
<dbReference type="InterPro" id="IPR011006">
    <property type="entry name" value="CheY-like_superfamily"/>
</dbReference>
<dbReference type="PRINTS" id="PR00038">
    <property type="entry name" value="HTHLUXR"/>
</dbReference>
<proteinExistence type="predicted"/>
<name>A0ABW0ZNS5_9ACTN</name>
<keyword evidence="2" id="KW-0805">Transcription regulation</keyword>
<dbReference type="CDD" id="cd17535">
    <property type="entry name" value="REC_NarL-like"/>
    <property type="match status" value="1"/>
</dbReference>
<dbReference type="InterPro" id="IPR039420">
    <property type="entry name" value="WalR-like"/>
</dbReference>
<organism evidence="8 9">
    <name type="scientific">Actinomadura rugatobispora</name>
    <dbReference type="NCBI Taxonomy" id="1994"/>
    <lineage>
        <taxon>Bacteria</taxon>
        <taxon>Bacillati</taxon>
        <taxon>Actinomycetota</taxon>
        <taxon>Actinomycetes</taxon>
        <taxon>Streptosporangiales</taxon>
        <taxon>Thermomonosporaceae</taxon>
        <taxon>Actinomadura</taxon>
    </lineage>
</organism>
<dbReference type="PANTHER" id="PTHR43214:SF24">
    <property type="entry name" value="TRANSCRIPTIONAL REGULATORY PROTEIN NARL-RELATED"/>
    <property type="match status" value="1"/>
</dbReference>
<evidence type="ECO:0000313" key="9">
    <source>
        <dbReference type="Proteomes" id="UP001596074"/>
    </source>
</evidence>
<dbReference type="Pfam" id="PF00072">
    <property type="entry name" value="Response_reg"/>
    <property type="match status" value="1"/>
</dbReference>
<evidence type="ECO:0000256" key="2">
    <source>
        <dbReference type="ARBA" id="ARBA00023015"/>
    </source>
</evidence>
<dbReference type="SMART" id="SM00448">
    <property type="entry name" value="REC"/>
    <property type="match status" value="1"/>
</dbReference>
<comment type="caution">
    <text evidence="8">The sequence shown here is derived from an EMBL/GenBank/DDBJ whole genome shotgun (WGS) entry which is preliminary data.</text>
</comment>
<dbReference type="InterPro" id="IPR000792">
    <property type="entry name" value="Tscrpt_reg_LuxR_C"/>
</dbReference>
<keyword evidence="4" id="KW-0804">Transcription</keyword>
<feature type="domain" description="Response regulatory" evidence="7">
    <location>
        <begin position="11"/>
        <end position="127"/>
    </location>
</feature>
<feature type="domain" description="HTH luxR-type" evidence="6">
    <location>
        <begin position="147"/>
        <end position="212"/>
    </location>
</feature>
<dbReference type="Proteomes" id="UP001596074">
    <property type="component" value="Unassembled WGS sequence"/>
</dbReference>
<dbReference type="Gene3D" id="3.40.50.2300">
    <property type="match status" value="1"/>
</dbReference>
<dbReference type="InterPro" id="IPR058245">
    <property type="entry name" value="NreC/VraR/RcsB-like_REC"/>
</dbReference>
<dbReference type="PANTHER" id="PTHR43214">
    <property type="entry name" value="TWO-COMPONENT RESPONSE REGULATOR"/>
    <property type="match status" value="1"/>
</dbReference>
<protein>
    <submittedName>
        <fullName evidence="8">Response regulator</fullName>
    </submittedName>
</protein>
<dbReference type="RefSeq" id="WP_378279541.1">
    <property type="nucleotide sequence ID" value="NZ_JBHSON010000002.1"/>
</dbReference>
<dbReference type="SUPFAM" id="SSF46894">
    <property type="entry name" value="C-terminal effector domain of the bipartite response regulators"/>
    <property type="match status" value="1"/>
</dbReference>
<dbReference type="PROSITE" id="PS50043">
    <property type="entry name" value="HTH_LUXR_2"/>
    <property type="match status" value="1"/>
</dbReference>
<dbReference type="PROSITE" id="PS50110">
    <property type="entry name" value="RESPONSE_REGULATORY"/>
    <property type="match status" value="1"/>
</dbReference>